<comment type="caution">
    <text evidence="1">The sequence shown here is derived from an EMBL/GenBank/DDBJ whole genome shotgun (WGS) entry which is preliminary data.</text>
</comment>
<sequence>MTEQEYTICNGCGNQVKTGGAPPYAEGLSVTKTWGYFSGKDGERHRFFLCEECYDRLTKTFAVPVEIEEETELL</sequence>
<keyword evidence="2" id="KW-1185">Reference proteome</keyword>
<gene>
    <name evidence="1" type="ORF">QJ036_08540</name>
</gene>
<dbReference type="Proteomes" id="UP001300383">
    <property type="component" value="Unassembled WGS sequence"/>
</dbReference>
<organism evidence="1 2">
    <name type="scientific">Fusibacillus kribbianus</name>
    <dbReference type="NCBI Taxonomy" id="3044208"/>
    <lineage>
        <taxon>Bacteria</taxon>
        <taxon>Bacillati</taxon>
        <taxon>Bacillota</taxon>
        <taxon>Clostridia</taxon>
        <taxon>Lachnospirales</taxon>
        <taxon>Lachnospiraceae</taxon>
        <taxon>Fusibacillus</taxon>
    </lineage>
</organism>
<reference evidence="1 2" key="1">
    <citation type="submission" date="2023-05" db="EMBL/GenBank/DDBJ databases">
        <title>[ruminococcus] sp. nov., isolated from a pig farm feces dump.</title>
        <authorList>
            <person name="Chang Y.-H."/>
        </authorList>
    </citation>
    <scope>NUCLEOTIDE SEQUENCE [LARGE SCALE GENOMIC DNA]</scope>
    <source>
        <strain evidence="1 2">YH-rum2234</strain>
    </source>
</reference>
<dbReference type="EMBL" id="JASGBQ010000014">
    <property type="protein sequence ID" value="MDI9242513.1"/>
    <property type="molecule type" value="Genomic_DNA"/>
</dbReference>
<name>A0AAP4BC69_9FIRM</name>
<protein>
    <submittedName>
        <fullName evidence="1">Uncharacterized protein</fullName>
    </submittedName>
</protein>
<dbReference type="AlphaFoldDB" id="A0AAP4BC69"/>
<evidence type="ECO:0000313" key="1">
    <source>
        <dbReference type="EMBL" id="MDI9242513.1"/>
    </source>
</evidence>
<proteinExistence type="predicted"/>
<accession>A0AAP4BC69</accession>
<dbReference type="RefSeq" id="WP_283230961.1">
    <property type="nucleotide sequence ID" value="NZ_JASGBQ010000014.1"/>
</dbReference>
<evidence type="ECO:0000313" key="2">
    <source>
        <dbReference type="Proteomes" id="UP001300383"/>
    </source>
</evidence>